<reference evidence="1 2" key="1">
    <citation type="submission" date="2021-08" db="EMBL/GenBank/DDBJ databases">
        <title>Draft Genome Sequence of Phanerochaete sordida strain YK-624.</title>
        <authorList>
            <person name="Mori T."/>
            <person name="Dohra H."/>
            <person name="Suzuki T."/>
            <person name="Kawagishi H."/>
            <person name="Hirai H."/>
        </authorList>
    </citation>
    <scope>NUCLEOTIDE SEQUENCE [LARGE SCALE GENOMIC DNA]</scope>
    <source>
        <strain evidence="1 2">YK-624</strain>
    </source>
</reference>
<dbReference type="OrthoDB" id="432970at2759"/>
<comment type="caution">
    <text evidence="1">The sequence shown here is derived from an EMBL/GenBank/DDBJ whole genome shotgun (WGS) entry which is preliminary data.</text>
</comment>
<evidence type="ECO:0000313" key="2">
    <source>
        <dbReference type="Proteomes" id="UP000703269"/>
    </source>
</evidence>
<dbReference type="Proteomes" id="UP000703269">
    <property type="component" value="Unassembled WGS sequence"/>
</dbReference>
<gene>
    <name evidence="1" type="ORF">PsYK624_054220</name>
</gene>
<name>A0A9P3LCK8_9APHY</name>
<organism evidence="1 2">
    <name type="scientific">Phanerochaete sordida</name>
    <dbReference type="NCBI Taxonomy" id="48140"/>
    <lineage>
        <taxon>Eukaryota</taxon>
        <taxon>Fungi</taxon>
        <taxon>Dikarya</taxon>
        <taxon>Basidiomycota</taxon>
        <taxon>Agaricomycotina</taxon>
        <taxon>Agaricomycetes</taxon>
        <taxon>Polyporales</taxon>
        <taxon>Phanerochaetaceae</taxon>
        <taxon>Phanerochaete</taxon>
    </lineage>
</organism>
<sequence>MSFLEGLGSHRDFKPDNGIWTAGAASSNGPGVLIIGGGRLPKASPVVLLVTFPLSVPHVLTRVLGHPRIDVELNDLPIFAELAPLLSYHPLTLVLFGSGIKSTLDAAAHVKAVPGLSLQRVLAGGSPILDYTVPRPFGSAGALRVLLHTATATWTQRALDVLNSATSEFYPDALLALNAGLRSYHARPEMLHVPCNAHILCVAKEMSRRSSLPCATRFRPCARQGPSPCAHHERTSDGTVQYFGI</sequence>
<dbReference type="EMBL" id="BPQB01000012">
    <property type="protein sequence ID" value="GJE89323.1"/>
    <property type="molecule type" value="Genomic_DNA"/>
</dbReference>
<protein>
    <submittedName>
        <fullName evidence="1">Uncharacterized protein</fullName>
    </submittedName>
</protein>
<evidence type="ECO:0000313" key="1">
    <source>
        <dbReference type="EMBL" id="GJE89323.1"/>
    </source>
</evidence>
<accession>A0A9P3LCK8</accession>
<keyword evidence="2" id="KW-1185">Reference proteome</keyword>
<proteinExistence type="predicted"/>
<dbReference type="AlphaFoldDB" id="A0A9P3LCK8"/>